<proteinExistence type="predicted"/>
<name>A0A7W4LMQ9_9GAMM</name>
<sequence>MTDSTRLDTREPEAAEQAYPRDFDIRARYAEQQELLSPHSEAEQGETPATSRAH</sequence>
<accession>A0A7W4LMQ9</accession>
<reference evidence="2 3" key="1">
    <citation type="submission" date="2020-08" db="EMBL/GenBank/DDBJ databases">
        <authorList>
            <person name="Kim C.M."/>
        </authorList>
    </citation>
    <scope>NUCLEOTIDE SEQUENCE [LARGE SCALE GENOMIC DNA]</scope>
    <source>
        <strain evidence="2 3">UL070</strain>
    </source>
</reference>
<evidence type="ECO:0000313" key="2">
    <source>
        <dbReference type="EMBL" id="MBB2495973.1"/>
    </source>
</evidence>
<dbReference type="RefSeq" id="WP_183089512.1">
    <property type="nucleotide sequence ID" value="NZ_JACJUD010000004.1"/>
</dbReference>
<dbReference type="AlphaFoldDB" id="A0A7W4LMQ9"/>
<evidence type="ECO:0000256" key="1">
    <source>
        <dbReference type="SAM" id="MobiDB-lite"/>
    </source>
</evidence>
<organism evidence="2 3">
    <name type="scientific">Aquipseudomonas ullengensis</name>
    <dbReference type="NCBI Taxonomy" id="2759166"/>
    <lineage>
        <taxon>Bacteria</taxon>
        <taxon>Pseudomonadati</taxon>
        <taxon>Pseudomonadota</taxon>
        <taxon>Gammaproteobacteria</taxon>
        <taxon>Pseudomonadales</taxon>
        <taxon>Pseudomonadaceae</taxon>
        <taxon>Aquipseudomonas</taxon>
    </lineage>
</organism>
<gene>
    <name evidence="2" type="ORF">H3H51_13170</name>
</gene>
<keyword evidence="3" id="KW-1185">Reference proteome</keyword>
<protein>
    <submittedName>
        <fullName evidence="2">Uncharacterized protein</fullName>
    </submittedName>
</protein>
<dbReference type="EMBL" id="JACJUD010000004">
    <property type="protein sequence ID" value="MBB2495973.1"/>
    <property type="molecule type" value="Genomic_DNA"/>
</dbReference>
<evidence type="ECO:0000313" key="3">
    <source>
        <dbReference type="Proteomes" id="UP000542720"/>
    </source>
</evidence>
<dbReference type="Proteomes" id="UP000542720">
    <property type="component" value="Unassembled WGS sequence"/>
</dbReference>
<feature type="region of interest" description="Disordered" evidence="1">
    <location>
        <begin position="1"/>
        <end position="54"/>
    </location>
</feature>
<comment type="caution">
    <text evidence="2">The sequence shown here is derived from an EMBL/GenBank/DDBJ whole genome shotgun (WGS) entry which is preliminary data.</text>
</comment>
<feature type="compositionally biased region" description="Basic and acidic residues" evidence="1">
    <location>
        <begin position="1"/>
        <end position="31"/>
    </location>
</feature>